<keyword evidence="2 9" id="KW-0812">Transmembrane</keyword>
<dbReference type="InterPro" id="IPR026232">
    <property type="entry name" value="MRGPCRD"/>
</dbReference>
<dbReference type="Proteomes" id="UP000261680">
    <property type="component" value="Unplaced"/>
</dbReference>
<dbReference type="FunFam" id="1.20.1070.10:FF:000432">
    <property type="entry name" value="Mas-related G protein-coupled receptor D"/>
    <property type="match status" value="1"/>
</dbReference>
<dbReference type="InterPro" id="IPR000276">
    <property type="entry name" value="GPCR_Rhodpsn"/>
</dbReference>
<feature type="region of interest" description="Disordered" evidence="8">
    <location>
        <begin position="1"/>
        <end position="36"/>
    </location>
</feature>
<feature type="transmembrane region" description="Helical" evidence="9">
    <location>
        <begin position="76"/>
        <end position="95"/>
    </location>
</feature>
<dbReference type="Gene3D" id="1.20.1070.10">
    <property type="entry name" value="Rhodopsin 7-helix transmembrane proteins"/>
    <property type="match status" value="1"/>
</dbReference>
<evidence type="ECO:0000256" key="1">
    <source>
        <dbReference type="ARBA" id="ARBA00004141"/>
    </source>
</evidence>
<dbReference type="AlphaFoldDB" id="A0A384DKK8"/>
<feature type="compositionally biased region" description="Polar residues" evidence="8">
    <location>
        <begin position="1"/>
        <end position="19"/>
    </location>
</feature>
<dbReference type="GO" id="GO:0005886">
    <property type="term" value="C:plasma membrane"/>
    <property type="evidence" value="ECO:0007669"/>
    <property type="project" value="TreeGrafter"/>
</dbReference>
<proteinExistence type="predicted"/>
<keyword evidence="3 9" id="KW-1133">Transmembrane helix</keyword>
<dbReference type="PROSITE" id="PS50262">
    <property type="entry name" value="G_PROTEIN_RECEP_F1_2"/>
    <property type="match status" value="1"/>
</dbReference>
<feature type="transmembrane region" description="Helical" evidence="9">
    <location>
        <begin position="177"/>
        <end position="206"/>
    </location>
</feature>
<evidence type="ECO:0000259" key="10">
    <source>
        <dbReference type="PROSITE" id="PS50262"/>
    </source>
</evidence>
<keyword evidence="6 12" id="KW-0675">Receptor</keyword>
<feature type="transmembrane region" description="Helical" evidence="9">
    <location>
        <begin position="256"/>
        <end position="281"/>
    </location>
</feature>
<keyword evidence="4" id="KW-0297">G-protein coupled receptor</keyword>
<feature type="transmembrane region" description="Helical" evidence="9">
    <location>
        <begin position="107"/>
        <end position="128"/>
    </location>
</feature>
<evidence type="ECO:0000313" key="11">
    <source>
        <dbReference type="Proteomes" id="UP000261680"/>
    </source>
</evidence>
<dbReference type="OrthoDB" id="9631784at2759"/>
<dbReference type="InterPro" id="IPR017452">
    <property type="entry name" value="GPCR_Rhodpsn_7TM"/>
</dbReference>
<dbReference type="GeneID" id="103679537"/>
<keyword evidence="7" id="KW-0807">Transducer</keyword>
<dbReference type="PANTHER" id="PTHR11334:SF57">
    <property type="entry name" value="MAS-RELATED G-PROTEIN COUPLED RECEPTOR MEMBER D"/>
    <property type="match status" value="1"/>
</dbReference>
<evidence type="ECO:0000256" key="3">
    <source>
        <dbReference type="ARBA" id="ARBA00022989"/>
    </source>
</evidence>
<dbReference type="PRINTS" id="PR00237">
    <property type="entry name" value="GPCRRHODOPSN"/>
</dbReference>
<evidence type="ECO:0000313" key="12">
    <source>
        <dbReference type="RefSeq" id="XP_008707325.2"/>
    </source>
</evidence>
<feature type="domain" description="G-protein coupled receptors family 1 profile" evidence="10">
    <location>
        <begin position="87"/>
        <end position="313"/>
    </location>
</feature>
<evidence type="ECO:0000256" key="4">
    <source>
        <dbReference type="ARBA" id="ARBA00023040"/>
    </source>
</evidence>
<dbReference type="CDD" id="cd15108">
    <property type="entry name" value="7tmA_MrgprD"/>
    <property type="match status" value="1"/>
</dbReference>
<dbReference type="SUPFAM" id="SSF81321">
    <property type="entry name" value="Family A G protein-coupled receptor-like"/>
    <property type="match status" value="1"/>
</dbReference>
<keyword evidence="5 9" id="KW-0472">Membrane</keyword>
<keyword evidence="11" id="KW-1185">Reference proteome</keyword>
<name>A0A384DKK8_URSMA</name>
<dbReference type="KEGG" id="umr:103679537"/>
<comment type="subcellular location">
    <subcellularLocation>
        <location evidence="1">Membrane</location>
        <topology evidence="1">Multi-pass membrane protein</topology>
    </subcellularLocation>
</comment>
<feature type="compositionally biased region" description="Low complexity" evidence="8">
    <location>
        <begin position="347"/>
        <end position="357"/>
    </location>
</feature>
<dbReference type="PANTHER" id="PTHR11334">
    <property type="entry name" value="MAS-RELATED G-PROTEIN COUPLED RECEPTOR"/>
    <property type="match status" value="1"/>
</dbReference>
<protein>
    <submittedName>
        <fullName evidence="12">Mas-related G-protein coupled receptor member D</fullName>
    </submittedName>
</protein>
<evidence type="ECO:0000256" key="2">
    <source>
        <dbReference type="ARBA" id="ARBA00022692"/>
    </source>
</evidence>
<feature type="transmembrane region" description="Helical" evidence="9">
    <location>
        <begin position="218"/>
        <end position="240"/>
    </location>
</feature>
<feature type="region of interest" description="Disordered" evidence="8">
    <location>
        <begin position="338"/>
        <end position="357"/>
    </location>
</feature>
<evidence type="ECO:0000256" key="5">
    <source>
        <dbReference type="ARBA" id="ARBA00023136"/>
    </source>
</evidence>
<organism evidence="11 12">
    <name type="scientific">Ursus maritimus</name>
    <name type="common">Polar bear</name>
    <name type="synonym">Thalarctos maritimus</name>
    <dbReference type="NCBI Taxonomy" id="29073"/>
    <lineage>
        <taxon>Eukaryota</taxon>
        <taxon>Metazoa</taxon>
        <taxon>Chordata</taxon>
        <taxon>Craniata</taxon>
        <taxon>Vertebrata</taxon>
        <taxon>Euteleostomi</taxon>
        <taxon>Mammalia</taxon>
        <taxon>Eutheria</taxon>
        <taxon>Laurasiatheria</taxon>
        <taxon>Carnivora</taxon>
        <taxon>Caniformia</taxon>
        <taxon>Ursidae</taxon>
        <taxon>Ursus</taxon>
    </lineage>
</organism>
<dbReference type="PRINTS" id="PR02108">
    <property type="entry name" value="MRGPCRFAMILY"/>
</dbReference>
<dbReference type="Pfam" id="PF00001">
    <property type="entry name" value="7tm_1"/>
    <property type="match status" value="1"/>
</dbReference>
<dbReference type="STRING" id="29073.ENSUMAP00000025286"/>
<feature type="transmembrane region" description="Helical" evidence="9">
    <location>
        <begin position="148"/>
        <end position="170"/>
    </location>
</feature>
<feature type="transmembrane region" description="Helical" evidence="9">
    <location>
        <begin position="293"/>
        <end position="316"/>
    </location>
</feature>
<dbReference type="InterPro" id="IPR026234">
    <property type="entry name" value="MRGPCRFAMILY"/>
</dbReference>
<evidence type="ECO:0000256" key="7">
    <source>
        <dbReference type="ARBA" id="ARBA00023224"/>
    </source>
</evidence>
<accession>A0A384DKK8</accession>
<dbReference type="RefSeq" id="XP_008707325.2">
    <property type="nucleotide sequence ID" value="XM_008709103.2"/>
</dbReference>
<evidence type="ECO:0000256" key="6">
    <source>
        <dbReference type="ARBA" id="ARBA00023170"/>
    </source>
</evidence>
<dbReference type="GO" id="GO:0004930">
    <property type="term" value="F:G protein-coupled receptor activity"/>
    <property type="evidence" value="ECO:0007669"/>
    <property type="project" value="UniProtKB-KW"/>
</dbReference>
<sequence>MVLANKTQVTAPGQESQGEGPSEVPRDPSNTESHAGLSSFHRMNQSMSSPWVPVLIQSSPPVVDTLDTAPEVLRSLATFTCVCGMMGNGLVVWLLSCRGQRTPFCTYVLHLAVADFLFLLCTAVTLYLETPLLVSEVMERVKFFAYTASLSLLTAISTQRCLSVLFPIWYKCHRPQYLSAVVCVLLWALSLLMSVVAALFCSELWLGVESQCLTVDSVFSFLVMGIFTPVMVLSSVTLFVRVRRSSRQWGRRPTRLYVVVLASVVVFLLCALPIGISWFFLYWLDLPQEQKTLFRYVACLSSALSSSANPVIYFVVGSQGRRGLWEPLGAVLHRALREEPEGEGRETPSTGTNDLGA</sequence>
<reference evidence="12" key="1">
    <citation type="submission" date="2025-08" db="UniProtKB">
        <authorList>
            <consortium name="RefSeq"/>
        </authorList>
    </citation>
    <scope>IDENTIFICATION</scope>
    <source>
        <tissue evidence="12">Whole blood</tissue>
    </source>
</reference>
<evidence type="ECO:0000256" key="9">
    <source>
        <dbReference type="SAM" id="Phobius"/>
    </source>
</evidence>
<dbReference type="PRINTS" id="PR02110">
    <property type="entry name" value="MRGPCRD"/>
</dbReference>
<gene>
    <name evidence="12" type="primary">LOC103679537</name>
</gene>
<evidence type="ECO:0000256" key="8">
    <source>
        <dbReference type="SAM" id="MobiDB-lite"/>
    </source>
</evidence>